<gene>
    <name evidence="10" type="ORF">BAE44_0005481</name>
</gene>
<dbReference type="CDD" id="cd00018">
    <property type="entry name" value="AP2"/>
    <property type="match status" value="1"/>
</dbReference>
<evidence type="ECO:0000256" key="3">
    <source>
        <dbReference type="ARBA" id="ARBA00023015"/>
    </source>
</evidence>
<comment type="subcellular location">
    <subcellularLocation>
        <location evidence="1">Nucleus</location>
    </subcellularLocation>
</comment>
<dbReference type="EMBL" id="LWDX02018559">
    <property type="protein sequence ID" value="OEL33496.1"/>
    <property type="molecule type" value="Genomic_DNA"/>
</dbReference>
<evidence type="ECO:0000256" key="2">
    <source>
        <dbReference type="ARBA" id="ARBA00022737"/>
    </source>
</evidence>
<sequence>MAKPRREAAADEDPSAAATGVVGKTKLKRARKKSGPRESPSQRSSAYRGVTRHRWTGRFEAHLWDKDARSGSRNKKGKQGAYDDEDAAARAHDLAALKYWGLGTILNFPLSGYDEELKEMEGQPREEYIGSLRRRSSGFSRGVSKYRGVARHHHNGRWEARIGRVLGNKYLYLGTYATQEEAAVAYDIAAIEHRGLNAVTNFDISHYVNHWQRHRHGPGGDGLGATDGAAPIVPFQLPDDLPDERPAAVGLDETTGAAGFHDGEDHLPHHACPFLGDDDGQLLPGQVGPAAHHNVPTSSALDLLLQSLKFKEMMEQVTAAAMADSNSSSSPAAPVESSSSSSSSSPPLPLSPPPQQQPEFSGGTPARCSFPDDVQTFFDFENGSDMGLTYAEVDTFLFGDLSEYAAPMFLDCELDV</sequence>
<evidence type="ECO:0000259" key="9">
    <source>
        <dbReference type="PROSITE" id="PS51032"/>
    </source>
</evidence>
<dbReference type="GO" id="GO:0003700">
    <property type="term" value="F:DNA-binding transcription factor activity"/>
    <property type="evidence" value="ECO:0007669"/>
    <property type="project" value="InterPro"/>
</dbReference>
<keyword evidence="11" id="KW-1185">Reference proteome</keyword>
<evidence type="ECO:0000256" key="4">
    <source>
        <dbReference type="ARBA" id="ARBA00023125"/>
    </source>
</evidence>
<feature type="domain" description="AP2/ERF" evidence="9">
    <location>
        <begin position="145"/>
        <end position="203"/>
    </location>
</feature>
<dbReference type="Proteomes" id="UP000095767">
    <property type="component" value="Unassembled WGS sequence"/>
</dbReference>
<dbReference type="Gene3D" id="3.30.730.10">
    <property type="entry name" value="AP2/ERF domain"/>
    <property type="match status" value="2"/>
</dbReference>
<evidence type="ECO:0000256" key="1">
    <source>
        <dbReference type="ARBA" id="ARBA00004123"/>
    </source>
</evidence>
<evidence type="ECO:0000256" key="7">
    <source>
        <dbReference type="ARBA" id="ARBA00037973"/>
    </source>
</evidence>
<comment type="caution">
    <text evidence="10">The sequence shown here is derived from an EMBL/GenBank/DDBJ whole genome shotgun (WGS) entry which is preliminary data.</text>
</comment>
<keyword evidence="4" id="KW-0238">DNA-binding</keyword>
<dbReference type="GO" id="GO:0003677">
    <property type="term" value="F:DNA binding"/>
    <property type="evidence" value="ECO:0007669"/>
    <property type="project" value="UniProtKB-KW"/>
</dbReference>
<feature type="compositionally biased region" description="Low complexity" evidence="8">
    <location>
        <begin position="321"/>
        <end position="345"/>
    </location>
</feature>
<feature type="compositionally biased region" description="Pro residues" evidence="8">
    <location>
        <begin position="346"/>
        <end position="356"/>
    </location>
</feature>
<dbReference type="Pfam" id="PF00847">
    <property type="entry name" value="AP2"/>
    <property type="match status" value="1"/>
</dbReference>
<dbReference type="FunFam" id="3.30.730.10:FF:000002">
    <property type="entry name" value="AP2-like ethylene-responsive transcription factor"/>
    <property type="match status" value="1"/>
</dbReference>
<accession>A0A1E5W7V5</accession>
<evidence type="ECO:0000256" key="8">
    <source>
        <dbReference type="SAM" id="MobiDB-lite"/>
    </source>
</evidence>
<feature type="region of interest" description="Disordered" evidence="8">
    <location>
        <begin position="1"/>
        <end position="53"/>
    </location>
</feature>
<comment type="similarity">
    <text evidence="7">Belongs to the AP2/ERF transcription factor family. AP2 subfamily.</text>
</comment>
<dbReference type="SUPFAM" id="SSF54171">
    <property type="entry name" value="DNA-binding domain"/>
    <property type="match status" value="2"/>
</dbReference>
<keyword evidence="6" id="KW-0539">Nucleus</keyword>
<dbReference type="OrthoDB" id="207175at2759"/>
<name>A0A1E5W7V5_9POAL</name>
<dbReference type="PANTHER" id="PTHR32467">
    <property type="entry name" value="AP2-LIKE ETHYLENE-RESPONSIVE TRANSCRIPTION FACTOR"/>
    <property type="match status" value="1"/>
</dbReference>
<dbReference type="PROSITE" id="PS51032">
    <property type="entry name" value="AP2_ERF"/>
    <property type="match status" value="2"/>
</dbReference>
<protein>
    <submittedName>
        <fullName evidence="10">AP2-like ethylene-responsive transcription factor</fullName>
    </submittedName>
</protein>
<keyword evidence="2" id="KW-0677">Repeat</keyword>
<keyword evidence="5" id="KW-0804">Transcription</keyword>
<proteinExistence type="inferred from homology"/>
<feature type="domain" description="AP2/ERF" evidence="9">
    <location>
        <begin position="46"/>
        <end position="109"/>
    </location>
</feature>
<evidence type="ECO:0000256" key="5">
    <source>
        <dbReference type="ARBA" id="ARBA00023163"/>
    </source>
</evidence>
<dbReference type="AlphaFoldDB" id="A0A1E5W7V5"/>
<evidence type="ECO:0000313" key="11">
    <source>
        <dbReference type="Proteomes" id="UP000095767"/>
    </source>
</evidence>
<organism evidence="10 11">
    <name type="scientific">Dichanthelium oligosanthes</name>
    <dbReference type="NCBI Taxonomy" id="888268"/>
    <lineage>
        <taxon>Eukaryota</taxon>
        <taxon>Viridiplantae</taxon>
        <taxon>Streptophyta</taxon>
        <taxon>Embryophyta</taxon>
        <taxon>Tracheophyta</taxon>
        <taxon>Spermatophyta</taxon>
        <taxon>Magnoliopsida</taxon>
        <taxon>Liliopsida</taxon>
        <taxon>Poales</taxon>
        <taxon>Poaceae</taxon>
        <taxon>PACMAD clade</taxon>
        <taxon>Panicoideae</taxon>
        <taxon>Panicodae</taxon>
        <taxon>Paniceae</taxon>
        <taxon>Dichantheliinae</taxon>
        <taxon>Dichanthelium</taxon>
    </lineage>
</organism>
<feature type="compositionally biased region" description="Basic residues" evidence="8">
    <location>
        <begin position="25"/>
        <end position="34"/>
    </location>
</feature>
<dbReference type="InterPro" id="IPR036955">
    <property type="entry name" value="AP2/ERF_dom_sf"/>
</dbReference>
<keyword evidence="3" id="KW-0805">Transcription regulation</keyword>
<dbReference type="PANTHER" id="PTHR32467:SF147">
    <property type="entry name" value="AP2-EREBP TRANSCRIPTION FACTOR"/>
    <property type="match status" value="1"/>
</dbReference>
<reference evidence="10 11" key="1">
    <citation type="submission" date="2016-09" db="EMBL/GenBank/DDBJ databases">
        <title>The draft genome of Dichanthelium oligosanthes: A C3 panicoid grass species.</title>
        <authorList>
            <person name="Studer A.J."/>
            <person name="Schnable J.C."/>
            <person name="Brutnell T.P."/>
        </authorList>
    </citation>
    <scope>NUCLEOTIDE SEQUENCE [LARGE SCALE GENOMIC DNA]</scope>
    <source>
        <strain evidence="11">cv. Kellogg 1175</strain>
        <tissue evidence="10">Leaf</tissue>
    </source>
</reference>
<feature type="region of interest" description="Disordered" evidence="8">
    <location>
        <begin position="321"/>
        <end position="366"/>
    </location>
</feature>
<dbReference type="PRINTS" id="PR00367">
    <property type="entry name" value="ETHRSPELEMNT"/>
</dbReference>
<dbReference type="InterPro" id="IPR016177">
    <property type="entry name" value="DNA-bd_dom_sf"/>
</dbReference>
<evidence type="ECO:0000313" key="10">
    <source>
        <dbReference type="EMBL" id="OEL33496.1"/>
    </source>
</evidence>
<dbReference type="InterPro" id="IPR001471">
    <property type="entry name" value="AP2/ERF_dom"/>
</dbReference>
<dbReference type="STRING" id="888268.A0A1E5W7V5"/>
<evidence type="ECO:0000256" key="6">
    <source>
        <dbReference type="ARBA" id="ARBA00023242"/>
    </source>
</evidence>
<dbReference type="GO" id="GO:0005634">
    <property type="term" value="C:nucleus"/>
    <property type="evidence" value="ECO:0007669"/>
    <property type="project" value="UniProtKB-SubCell"/>
</dbReference>
<dbReference type="SMART" id="SM00380">
    <property type="entry name" value="AP2"/>
    <property type="match status" value="2"/>
</dbReference>